<dbReference type="PANTHER" id="PTHR20883">
    <property type="entry name" value="PHYTANOYL-COA DIOXYGENASE DOMAIN CONTAINING 1"/>
    <property type="match status" value="1"/>
</dbReference>
<dbReference type="EMBL" id="LOHG01000007">
    <property type="protein sequence ID" value="MCI8210398.1"/>
    <property type="molecule type" value="Genomic_DNA"/>
</dbReference>
<dbReference type="PANTHER" id="PTHR20883:SF48">
    <property type="entry name" value="ECTOINE DIOXYGENASE"/>
    <property type="match status" value="1"/>
</dbReference>
<protein>
    <recommendedName>
        <fullName evidence="4">Phytanoyl-CoA dioxygenase</fullName>
    </recommendedName>
</protein>
<dbReference type="Pfam" id="PF05721">
    <property type="entry name" value="PhyH"/>
    <property type="match status" value="1"/>
</dbReference>
<dbReference type="Proteomes" id="UP001320513">
    <property type="component" value="Unassembled WGS sequence"/>
</dbReference>
<accession>A0ABS9ZNF6</accession>
<evidence type="ECO:0000313" key="2">
    <source>
        <dbReference type="EMBL" id="MCI8210398.1"/>
    </source>
</evidence>
<name>A0ABS9ZNF6_9PSED</name>
<comment type="caution">
    <text evidence="2">The sequence shown here is derived from an EMBL/GenBank/DDBJ whole genome shotgun (WGS) entry which is preliminary data.</text>
</comment>
<evidence type="ECO:0008006" key="4">
    <source>
        <dbReference type="Google" id="ProtNLM"/>
    </source>
</evidence>
<dbReference type="Gene3D" id="2.60.120.620">
    <property type="entry name" value="q2cbj1_9rhob like domain"/>
    <property type="match status" value="1"/>
</dbReference>
<organism evidence="2 3">
    <name type="scientific">Pseudomonas maioricensis</name>
    <dbReference type="NCBI Taxonomy" id="1766623"/>
    <lineage>
        <taxon>Bacteria</taxon>
        <taxon>Pseudomonadati</taxon>
        <taxon>Pseudomonadota</taxon>
        <taxon>Gammaproteobacteria</taxon>
        <taxon>Pseudomonadales</taxon>
        <taxon>Pseudomonadaceae</taxon>
        <taxon>Pseudomonas</taxon>
    </lineage>
</organism>
<evidence type="ECO:0000256" key="1">
    <source>
        <dbReference type="ARBA" id="ARBA00001954"/>
    </source>
</evidence>
<sequence length="271" mass="30254">MDRQESSEPSYGVLGGFRAQGQDHPAVEQIRAIGYAVVECGYTQAQIQDIAQRFAAVSEGYRAKYGPERLRACDELNTVRAILAQGDPAFLQLAMNIPLNTVLQSLIVGKFMLSQQNGIINPACETYNQAAWHRDLPYQHFVSSRPLALNALYCIDDFTLDNGCTFVLPASHRLENFPSDEYIRRNAVQVEAKAGSFVVLDCMLFHRGGYNSTRQPRRAVNHLFTVPYFKQQIDLPSLMAAETLTAAQKDFLGFNYSTPATVEHYLHGRGA</sequence>
<reference evidence="2 3" key="1">
    <citation type="submission" date="2015-12" db="EMBL/GenBank/DDBJ databases">
        <title>Phylogenomics in the description of a new species in the Pseudomonas syringae group.</title>
        <authorList>
            <person name="Busquets A."/>
            <person name="Gomila M."/>
            <person name="Beiki F."/>
            <person name="Rahimian H."/>
            <person name="Mulet M."/>
            <person name="Sanchez D."/>
            <person name="Garcia-Valdes E."/>
            <person name="Lalucat J."/>
        </authorList>
    </citation>
    <scope>NUCLEOTIDE SEQUENCE [LARGE SCALE GENOMIC DNA]</scope>
    <source>
        <strain evidence="2 3">S25</strain>
    </source>
</reference>
<dbReference type="InterPro" id="IPR008775">
    <property type="entry name" value="Phytyl_CoA_dOase-like"/>
</dbReference>
<dbReference type="RefSeq" id="WP_243246579.1">
    <property type="nucleotide sequence ID" value="NZ_LOHG01000007.1"/>
</dbReference>
<comment type="cofactor">
    <cofactor evidence="1">
        <name>Fe(2+)</name>
        <dbReference type="ChEBI" id="CHEBI:29033"/>
    </cofactor>
</comment>
<dbReference type="SUPFAM" id="SSF51197">
    <property type="entry name" value="Clavaminate synthase-like"/>
    <property type="match status" value="1"/>
</dbReference>
<evidence type="ECO:0000313" key="3">
    <source>
        <dbReference type="Proteomes" id="UP001320513"/>
    </source>
</evidence>
<gene>
    <name evidence="2" type="ORF">AUC61_12700</name>
</gene>
<keyword evidence="3" id="KW-1185">Reference proteome</keyword>
<proteinExistence type="predicted"/>